<reference evidence="2" key="1">
    <citation type="journal article" date="2016" name="Gigascience">
        <title>De novo construction of an expanded transcriptome assembly for the western tarnished plant bug, Lygus hesperus.</title>
        <authorList>
            <person name="Tassone E.E."/>
            <person name="Geib S.M."/>
            <person name="Hall B."/>
            <person name="Fabrick J.A."/>
            <person name="Brent C.S."/>
            <person name="Hull J.J."/>
        </authorList>
    </citation>
    <scope>NUCLEOTIDE SEQUENCE</scope>
</reference>
<accession>A0A146KTR6</accession>
<proteinExistence type="predicted"/>
<feature type="compositionally biased region" description="Basic residues" evidence="1">
    <location>
        <begin position="22"/>
        <end position="34"/>
    </location>
</feature>
<dbReference type="EMBL" id="GDHC01018748">
    <property type="protein sequence ID" value="JAP99880.1"/>
    <property type="molecule type" value="Transcribed_RNA"/>
</dbReference>
<sequence>MPSNSMNKSPRFSTNSSDPRLSSKRRKPGPKPKKKTSDKLQDFEMATPVNNFNLTEENSGNLASNSSGKSPVVGDGPVLVSVQSLNLPRTAHSSSHISPLPVHSDVDNSCDSLIDIKYEQFASDSESLDMSLYPEVVIKPPRLLPLSGCALQLSGSTSSVPSSPALSGRTRIDDVARSVAQLEKQLLHMGAVIHEHALQINQLRQDRDRGHERVKSLEKELKRSLINRNRQPPTQ</sequence>
<protein>
    <submittedName>
        <fullName evidence="2">Uncharacterized protein</fullName>
    </submittedName>
</protein>
<name>A0A146KTR6_LYGHE</name>
<evidence type="ECO:0000256" key="1">
    <source>
        <dbReference type="SAM" id="MobiDB-lite"/>
    </source>
</evidence>
<organism evidence="2">
    <name type="scientific">Lygus hesperus</name>
    <name type="common">Western plant bug</name>
    <dbReference type="NCBI Taxonomy" id="30085"/>
    <lineage>
        <taxon>Eukaryota</taxon>
        <taxon>Metazoa</taxon>
        <taxon>Ecdysozoa</taxon>
        <taxon>Arthropoda</taxon>
        <taxon>Hexapoda</taxon>
        <taxon>Insecta</taxon>
        <taxon>Pterygota</taxon>
        <taxon>Neoptera</taxon>
        <taxon>Paraneoptera</taxon>
        <taxon>Hemiptera</taxon>
        <taxon>Heteroptera</taxon>
        <taxon>Panheteroptera</taxon>
        <taxon>Cimicomorpha</taxon>
        <taxon>Miridae</taxon>
        <taxon>Mirini</taxon>
        <taxon>Lygus</taxon>
    </lineage>
</organism>
<feature type="region of interest" description="Disordered" evidence="1">
    <location>
        <begin position="1"/>
        <end position="74"/>
    </location>
</feature>
<dbReference type="AlphaFoldDB" id="A0A146KTR6"/>
<feature type="compositionally biased region" description="Polar residues" evidence="1">
    <location>
        <begin position="1"/>
        <end position="18"/>
    </location>
</feature>
<evidence type="ECO:0000313" key="2">
    <source>
        <dbReference type="EMBL" id="JAP99880.1"/>
    </source>
</evidence>
<feature type="compositionally biased region" description="Polar residues" evidence="1">
    <location>
        <begin position="48"/>
        <end position="69"/>
    </location>
</feature>
<gene>
    <name evidence="2" type="ORF">g.43733</name>
</gene>